<gene>
    <name evidence="6" type="ORF">GQ466_15200</name>
</gene>
<dbReference type="Proteomes" id="UP000431901">
    <property type="component" value="Unassembled WGS sequence"/>
</dbReference>
<keyword evidence="3" id="KW-0408">Iron</keyword>
<dbReference type="InterPro" id="IPR058240">
    <property type="entry name" value="rSAM_sf"/>
</dbReference>
<dbReference type="GO" id="GO:0003824">
    <property type="term" value="F:catalytic activity"/>
    <property type="evidence" value="ECO:0007669"/>
    <property type="project" value="InterPro"/>
</dbReference>
<name>A0A6I4W7X7_9ACTN</name>
<dbReference type="GO" id="GO:0051536">
    <property type="term" value="F:iron-sulfur cluster binding"/>
    <property type="evidence" value="ECO:0007669"/>
    <property type="project" value="UniProtKB-KW"/>
</dbReference>
<accession>A0A6I4W7X7</accession>
<dbReference type="AlphaFoldDB" id="A0A6I4W7X7"/>
<reference evidence="6 7" key="1">
    <citation type="submission" date="2019-12" db="EMBL/GenBank/DDBJ databases">
        <title>Nocardia macrotermitis sp. nov. and Nocardia aurantia sp. nov., isolated from the gut of the fungus growing-termite Macrotermes natalensis.</title>
        <authorList>
            <person name="Christine B."/>
            <person name="Rene B."/>
        </authorList>
    </citation>
    <scope>NUCLEOTIDE SEQUENCE [LARGE SCALE GENOMIC DNA]</scope>
    <source>
        <strain evidence="6 7">DSM 102126</strain>
    </source>
</reference>
<protein>
    <submittedName>
        <fullName evidence="6">Radical SAM protein</fullName>
    </submittedName>
</protein>
<dbReference type="Pfam" id="PF04055">
    <property type="entry name" value="Radical_SAM"/>
    <property type="match status" value="1"/>
</dbReference>
<organism evidence="6 7">
    <name type="scientific">Actinomadura rayongensis</name>
    <dbReference type="NCBI Taxonomy" id="1429076"/>
    <lineage>
        <taxon>Bacteria</taxon>
        <taxon>Bacillati</taxon>
        <taxon>Actinomycetota</taxon>
        <taxon>Actinomycetes</taxon>
        <taxon>Streptosporangiales</taxon>
        <taxon>Thermomonosporaceae</taxon>
        <taxon>Actinomadura</taxon>
    </lineage>
</organism>
<dbReference type="SFLD" id="SFLDS00029">
    <property type="entry name" value="Radical_SAM"/>
    <property type="match status" value="1"/>
</dbReference>
<evidence type="ECO:0000259" key="5">
    <source>
        <dbReference type="PROSITE" id="PS51918"/>
    </source>
</evidence>
<dbReference type="EMBL" id="WUTW01000002">
    <property type="protein sequence ID" value="MXQ65383.1"/>
    <property type="molecule type" value="Genomic_DNA"/>
</dbReference>
<dbReference type="PANTHER" id="PTHR11228">
    <property type="entry name" value="RADICAL SAM DOMAIN PROTEIN"/>
    <property type="match status" value="1"/>
</dbReference>
<dbReference type="SUPFAM" id="SSF102114">
    <property type="entry name" value="Radical SAM enzymes"/>
    <property type="match status" value="1"/>
</dbReference>
<keyword evidence="1" id="KW-0949">S-adenosyl-L-methionine</keyword>
<keyword evidence="2" id="KW-0479">Metal-binding</keyword>
<evidence type="ECO:0000256" key="2">
    <source>
        <dbReference type="ARBA" id="ARBA00022723"/>
    </source>
</evidence>
<comment type="caution">
    <text evidence="6">The sequence shown here is derived from an EMBL/GenBank/DDBJ whole genome shotgun (WGS) entry which is preliminary data.</text>
</comment>
<dbReference type="GO" id="GO:0046872">
    <property type="term" value="F:metal ion binding"/>
    <property type="evidence" value="ECO:0007669"/>
    <property type="project" value="UniProtKB-KW"/>
</dbReference>
<dbReference type="RefSeq" id="WP_161103484.1">
    <property type="nucleotide sequence ID" value="NZ_JBHLYI010000010.1"/>
</dbReference>
<dbReference type="InterPro" id="IPR007197">
    <property type="entry name" value="rSAM"/>
</dbReference>
<dbReference type="PANTHER" id="PTHR11228:SF34">
    <property type="entry name" value="TUNGSTEN-CONTAINING ALDEHYDE FERREDOXIN OXIDOREDUCTASE COFACTOR MODIFYING PROTEIN"/>
    <property type="match status" value="1"/>
</dbReference>
<dbReference type="OrthoDB" id="9782387at2"/>
<keyword evidence="4" id="KW-0411">Iron-sulfur</keyword>
<evidence type="ECO:0000313" key="6">
    <source>
        <dbReference type="EMBL" id="MXQ65383.1"/>
    </source>
</evidence>
<dbReference type="InterPro" id="IPR050377">
    <property type="entry name" value="Radical_SAM_PqqE_MftC-like"/>
</dbReference>
<dbReference type="PROSITE" id="PS51918">
    <property type="entry name" value="RADICAL_SAM"/>
    <property type="match status" value="1"/>
</dbReference>
<proteinExistence type="predicted"/>
<evidence type="ECO:0000313" key="7">
    <source>
        <dbReference type="Proteomes" id="UP000431901"/>
    </source>
</evidence>
<keyword evidence="7" id="KW-1185">Reference proteome</keyword>
<dbReference type="CDD" id="cd01335">
    <property type="entry name" value="Radical_SAM"/>
    <property type="match status" value="1"/>
</dbReference>
<evidence type="ECO:0000256" key="3">
    <source>
        <dbReference type="ARBA" id="ARBA00023004"/>
    </source>
</evidence>
<evidence type="ECO:0000256" key="1">
    <source>
        <dbReference type="ARBA" id="ARBA00022691"/>
    </source>
</evidence>
<dbReference type="Gene3D" id="3.20.20.70">
    <property type="entry name" value="Aldolase class I"/>
    <property type="match status" value="1"/>
</dbReference>
<sequence length="346" mass="37987">MTAASLVGARKTLSIMPTFTCTAACADCGTLSSPRVRERISLDVILSAITQAHRLGFANVVFTGGEATLRWRDLLAGLSHARALGLPTRLVTNAHWAATPERARDRLRLLRDAGLDEINYSTGDEHVRFVPVERVVNASVEAVRLGLPVVVMVELRRERAVTAATIREHPLVRALGADAALVRTHESAWMPLDPDETADYPAGSTADAATLPARRGCDHVLQTYTVQADGRVGVCCGLGLRTIPELNTATADGGDFLDRAVTAGEEDFLKLWLHYFGPERVLAWAAEKDPSIDWEGRYAHPCQACGRLYKDERVRTVIREHYAEMVAIVLQSAWLDDHYTPRMLAD</sequence>
<evidence type="ECO:0000256" key="4">
    <source>
        <dbReference type="ARBA" id="ARBA00023014"/>
    </source>
</evidence>
<feature type="domain" description="Radical SAM core" evidence="5">
    <location>
        <begin position="7"/>
        <end position="218"/>
    </location>
</feature>
<dbReference type="InterPro" id="IPR013785">
    <property type="entry name" value="Aldolase_TIM"/>
</dbReference>